<accession>A0A918GR97</accession>
<evidence type="ECO:0000256" key="3">
    <source>
        <dbReference type="SAM" id="MobiDB-lite"/>
    </source>
</evidence>
<dbReference type="Gene3D" id="1.10.10.10">
    <property type="entry name" value="Winged helix-like DNA-binding domain superfamily/Winged helix DNA-binding domain"/>
    <property type="match status" value="1"/>
</dbReference>
<evidence type="ECO:0000313" key="6">
    <source>
        <dbReference type="Proteomes" id="UP000653493"/>
    </source>
</evidence>
<dbReference type="GO" id="GO:0005524">
    <property type="term" value="F:ATP binding"/>
    <property type="evidence" value="ECO:0007669"/>
    <property type="project" value="UniProtKB-KW"/>
</dbReference>
<dbReference type="EMBL" id="BMSL01000019">
    <property type="protein sequence ID" value="GGS55703.1"/>
    <property type="molecule type" value="Genomic_DNA"/>
</dbReference>
<keyword evidence="6" id="KW-1185">Reference proteome</keyword>
<name>A0A918GR97_STRGD</name>
<sequence>MRPFAFTGGTVRPAREEPPRTAVRPLGRDRVLTAVRTALAGTGDRHGTALALHGESGSGKSTLLRWAAGTAADAGGQVVRVAPRPGGAAYSALRSLTAPLLAVPGARSADVRAALPDALRRHVASGDETAVCSALWRTLAAMAERRPVLVCVDDWQLLDPASRGALAFLARRLEGTRVLLLAASDEQGAVSPAEDGMTGLPLPDLGEEAARGLLSERHPRLSAEVLTAVLTVAEGNPRALVDLPTALTPEQRAGRAPLPDPLLPGAALERRLGRRFRALPDSTRVLLAALAFLEDDAEPGDVAWLAGALGHDLDAFAPAEEAGLVSSDRTPRFVRRVHRCLAHATAPAAVRRRAGRAWAELALARLGDGPSGTGPAGPRPDGPTGLDEPPPDAGEAGPHHEDAARLEVLGHAAVAGRRWSTAVRAFRQAGDLSPTPWERSRLHTAAASAALCGGRPRLALALARGPGAGPATTTAHAVRAVRAGALFDVAFHAEESFRGLSAALDAGPVAGADARDSAAFQLSALTSLTHDPAPAKAALEALPADAADALRIAVTARLDPVSRAEEIRGRLATAAERSLRTPGAGPRELTWLADAAWQVDDLASSGRLLAAALHRSGTERGHLPHCWELRAELLTAAGRWEELRDLVARRLTEGGAEAPERHVVALKSQLLLVCAYQGRREEARELAREVRQWARDRGSAHHSGLARYAALLLAQTGDAESAGGADWPADADPCLDAVTRQAHAVLVRGALLRDDPAAARARQTRAQRAGLTRFSDGTTLLVRHGRALLAAYTDEAGTDELFGLAEDAATASARPFDRALLALDHGRWLRRRRHPAAARARLRAAYETFGRLGATPWQDRARTELRALGALPPGTARTTTAGPALSAHERRVVRLAASGLSNREIAERLLVSPRTVASHLYKVFPRLGISSRRELQDTLLGGGEVL</sequence>
<proteinExistence type="predicted"/>
<dbReference type="PANTHER" id="PTHR16305">
    <property type="entry name" value="TESTICULAR SOLUBLE ADENYLYL CYCLASE"/>
    <property type="match status" value="1"/>
</dbReference>
<dbReference type="InterPro" id="IPR011990">
    <property type="entry name" value="TPR-like_helical_dom_sf"/>
</dbReference>
<reference evidence="5" key="1">
    <citation type="journal article" date="2014" name="Int. J. Syst. Evol. Microbiol.">
        <title>Complete genome sequence of Corynebacterium casei LMG S-19264T (=DSM 44701T), isolated from a smear-ripened cheese.</title>
        <authorList>
            <consortium name="US DOE Joint Genome Institute (JGI-PGF)"/>
            <person name="Walter F."/>
            <person name="Albersmeier A."/>
            <person name="Kalinowski J."/>
            <person name="Ruckert C."/>
        </authorList>
    </citation>
    <scope>NUCLEOTIDE SEQUENCE</scope>
    <source>
        <strain evidence="5">JCM 4234</strain>
    </source>
</reference>
<protein>
    <submittedName>
        <fullName evidence="5">Transcriptional regulator</fullName>
    </submittedName>
</protein>
<dbReference type="SMART" id="SM00421">
    <property type="entry name" value="HTH_LUXR"/>
    <property type="match status" value="1"/>
</dbReference>
<evidence type="ECO:0000256" key="2">
    <source>
        <dbReference type="ARBA" id="ARBA00022840"/>
    </source>
</evidence>
<dbReference type="Proteomes" id="UP000653493">
    <property type="component" value="Unassembled WGS sequence"/>
</dbReference>
<evidence type="ECO:0000259" key="4">
    <source>
        <dbReference type="PROSITE" id="PS50043"/>
    </source>
</evidence>
<dbReference type="SUPFAM" id="SSF48452">
    <property type="entry name" value="TPR-like"/>
    <property type="match status" value="1"/>
</dbReference>
<dbReference type="InterPro" id="IPR000792">
    <property type="entry name" value="Tscrpt_reg_LuxR_C"/>
</dbReference>
<dbReference type="InterPro" id="IPR036388">
    <property type="entry name" value="WH-like_DNA-bd_sf"/>
</dbReference>
<keyword evidence="2" id="KW-0067">ATP-binding</keyword>
<dbReference type="AlphaFoldDB" id="A0A918GR97"/>
<feature type="region of interest" description="Disordered" evidence="3">
    <location>
        <begin position="366"/>
        <end position="399"/>
    </location>
</feature>
<feature type="domain" description="HTH luxR-type" evidence="4">
    <location>
        <begin position="878"/>
        <end position="943"/>
    </location>
</feature>
<dbReference type="CDD" id="cd06170">
    <property type="entry name" value="LuxR_C_like"/>
    <property type="match status" value="1"/>
</dbReference>
<dbReference type="GO" id="GO:0005737">
    <property type="term" value="C:cytoplasm"/>
    <property type="evidence" value="ECO:0007669"/>
    <property type="project" value="TreeGrafter"/>
</dbReference>
<dbReference type="Pfam" id="PF13191">
    <property type="entry name" value="AAA_16"/>
    <property type="match status" value="1"/>
</dbReference>
<dbReference type="SUPFAM" id="SSF46894">
    <property type="entry name" value="C-terminal effector domain of the bipartite response regulators"/>
    <property type="match status" value="1"/>
</dbReference>
<dbReference type="InterPro" id="IPR041664">
    <property type="entry name" value="AAA_16"/>
</dbReference>
<evidence type="ECO:0000313" key="5">
    <source>
        <dbReference type="EMBL" id="GGS55703.1"/>
    </source>
</evidence>
<dbReference type="Pfam" id="PF00196">
    <property type="entry name" value="GerE"/>
    <property type="match status" value="1"/>
</dbReference>
<evidence type="ECO:0000256" key="1">
    <source>
        <dbReference type="ARBA" id="ARBA00022741"/>
    </source>
</evidence>
<organism evidence="5 6">
    <name type="scientific">Streptomyces griseoviridis</name>
    <dbReference type="NCBI Taxonomy" id="45398"/>
    <lineage>
        <taxon>Bacteria</taxon>
        <taxon>Bacillati</taxon>
        <taxon>Actinomycetota</taxon>
        <taxon>Actinomycetes</taxon>
        <taxon>Kitasatosporales</taxon>
        <taxon>Streptomycetaceae</taxon>
        <taxon>Streptomyces</taxon>
    </lineage>
</organism>
<comment type="caution">
    <text evidence="5">The sequence shown here is derived from an EMBL/GenBank/DDBJ whole genome shotgun (WGS) entry which is preliminary data.</text>
</comment>
<reference evidence="5" key="2">
    <citation type="submission" date="2020-09" db="EMBL/GenBank/DDBJ databases">
        <authorList>
            <person name="Sun Q."/>
            <person name="Ohkuma M."/>
        </authorList>
    </citation>
    <scope>NUCLEOTIDE SEQUENCE</scope>
    <source>
        <strain evidence="5">JCM 4234</strain>
    </source>
</reference>
<dbReference type="PROSITE" id="PS50043">
    <property type="entry name" value="HTH_LUXR_2"/>
    <property type="match status" value="1"/>
</dbReference>
<dbReference type="GO" id="GO:0004016">
    <property type="term" value="F:adenylate cyclase activity"/>
    <property type="evidence" value="ECO:0007669"/>
    <property type="project" value="TreeGrafter"/>
</dbReference>
<feature type="region of interest" description="Disordered" evidence="3">
    <location>
        <begin position="1"/>
        <end position="21"/>
    </location>
</feature>
<dbReference type="PRINTS" id="PR00038">
    <property type="entry name" value="HTHLUXR"/>
</dbReference>
<dbReference type="PANTHER" id="PTHR16305:SF35">
    <property type="entry name" value="TRANSCRIPTIONAL ACTIVATOR DOMAIN"/>
    <property type="match status" value="1"/>
</dbReference>
<dbReference type="GO" id="GO:0003677">
    <property type="term" value="F:DNA binding"/>
    <property type="evidence" value="ECO:0007669"/>
    <property type="project" value="InterPro"/>
</dbReference>
<dbReference type="InterPro" id="IPR027417">
    <property type="entry name" value="P-loop_NTPase"/>
</dbReference>
<gene>
    <name evidence="5" type="ORF">GCM10010238_51400</name>
</gene>
<dbReference type="GO" id="GO:0006355">
    <property type="term" value="P:regulation of DNA-templated transcription"/>
    <property type="evidence" value="ECO:0007669"/>
    <property type="project" value="InterPro"/>
</dbReference>
<keyword evidence="1" id="KW-0547">Nucleotide-binding</keyword>
<dbReference type="SUPFAM" id="SSF52540">
    <property type="entry name" value="P-loop containing nucleoside triphosphate hydrolases"/>
    <property type="match status" value="1"/>
</dbReference>
<dbReference type="InterPro" id="IPR016032">
    <property type="entry name" value="Sig_transdc_resp-reg_C-effctor"/>
</dbReference>